<feature type="transmembrane region" description="Helical" evidence="1">
    <location>
        <begin position="39"/>
        <end position="57"/>
    </location>
</feature>
<dbReference type="GeneID" id="9742759"/>
<feature type="transmembrane region" description="Helical" evidence="1">
    <location>
        <begin position="167"/>
        <end position="186"/>
    </location>
</feature>
<sequence>MEAEYTNSEIRILNAGKIVLNLALPFAILGFYILILWMLLPYSLFLSMLTLMFIYFVPPAGKESVIPIGIALGIPWWTVAFSIAMMDILSTLFMVLNFDLVLKIPIAGTKWMKTFMEHGESFFRKHRWLEKLSTLGLAIFVMIPMQGTGGIATPIVGRMIGIPPLQIILAVIAGALSGCFLIALGSEFLKDLLVYNLSLGIIVIIAIAVCAAAAWFLWKRKQNRLKERKPVHRI</sequence>
<accession>E1RFT8</accession>
<proteinExistence type="predicted"/>
<feature type="transmembrane region" description="Helical" evidence="1">
    <location>
        <begin position="132"/>
        <end position="155"/>
    </location>
</feature>
<feature type="transmembrane region" description="Helical" evidence="1">
    <location>
        <begin position="12"/>
        <end position="33"/>
    </location>
</feature>
<evidence type="ECO:0008006" key="4">
    <source>
        <dbReference type="Google" id="ProtNLM"/>
    </source>
</evidence>
<feature type="transmembrane region" description="Helical" evidence="1">
    <location>
        <begin position="69"/>
        <end position="96"/>
    </location>
</feature>
<evidence type="ECO:0000313" key="3">
    <source>
        <dbReference type="Proteomes" id="UP000006565"/>
    </source>
</evidence>
<dbReference type="STRING" id="679926.Mpet_0316"/>
<reference evidence="2 3" key="1">
    <citation type="journal article" date="2010" name="Stand. Genomic Sci.">
        <title>Complete genome sequence of Methanoplanus petrolearius type strain (SEBR 4847).</title>
        <authorList>
            <person name="Brambilla E."/>
            <person name="Djao O.D."/>
            <person name="Daligault H."/>
            <person name="Lapidus A."/>
            <person name="Lucas S."/>
            <person name="Hammon N."/>
            <person name="Nolan M."/>
            <person name="Tice H."/>
            <person name="Cheng J.F."/>
            <person name="Han C."/>
            <person name="Tapia R."/>
            <person name="Goodwin L."/>
            <person name="Pitluck S."/>
            <person name="Liolios K."/>
            <person name="Ivanova N."/>
            <person name="Mavromatis K."/>
            <person name="Mikhailova N."/>
            <person name="Pati A."/>
            <person name="Chen A."/>
            <person name="Palaniappan K."/>
            <person name="Land M."/>
            <person name="Hauser L."/>
            <person name="Chang Y.J."/>
            <person name="Jeffries C.D."/>
            <person name="Rohde M."/>
            <person name="Spring S."/>
            <person name="Sikorski J."/>
            <person name="Goker M."/>
            <person name="Woyke T."/>
            <person name="Bristow J."/>
            <person name="Eisen J.A."/>
            <person name="Markowitz V."/>
            <person name="Hugenholtz P."/>
            <person name="Kyrpides N.C."/>
            <person name="Klenk H.P."/>
        </authorList>
    </citation>
    <scope>NUCLEOTIDE SEQUENCE [LARGE SCALE GENOMIC DNA]</scope>
    <source>
        <strain evidence="3">DSM 11571 / OCM 486 / SEBR 4847</strain>
    </source>
</reference>
<gene>
    <name evidence="2" type="ordered locus">Mpet_0316</name>
</gene>
<dbReference type="OrthoDB" id="116567at2157"/>
<dbReference type="EMBL" id="CP002117">
    <property type="protein sequence ID" value="ADN35090.1"/>
    <property type="molecule type" value="Genomic_DNA"/>
</dbReference>
<dbReference type="KEGG" id="mpi:Mpet_0316"/>
<dbReference type="Proteomes" id="UP000006565">
    <property type="component" value="Chromosome"/>
</dbReference>
<dbReference type="InterPro" id="IPR009577">
    <property type="entry name" value="Sm_multidrug_ex"/>
</dbReference>
<dbReference type="eggNOG" id="arCOG01330">
    <property type="taxonomic scope" value="Archaea"/>
</dbReference>
<feature type="transmembrane region" description="Helical" evidence="1">
    <location>
        <begin position="192"/>
        <end position="218"/>
    </location>
</feature>
<keyword evidence="1" id="KW-1133">Transmembrane helix</keyword>
<keyword evidence="1" id="KW-0812">Transmembrane</keyword>
<keyword evidence="1" id="KW-0472">Membrane</keyword>
<keyword evidence="3" id="KW-1185">Reference proteome</keyword>
<evidence type="ECO:0000313" key="2">
    <source>
        <dbReference type="EMBL" id="ADN35090.1"/>
    </source>
</evidence>
<dbReference type="Pfam" id="PF06695">
    <property type="entry name" value="Sm_multidrug_ex"/>
    <property type="match status" value="1"/>
</dbReference>
<dbReference type="HOGENOM" id="CLU_097791_0_0_2"/>
<organism evidence="2 3">
    <name type="scientific">Methanolacinia petrolearia (strain DSM 11571 / OCM 486 / SEBR 4847)</name>
    <name type="common">Methanoplanus petrolearius</name>
    <dbReference type="NCBI Taxonomy" id="679926"/>
    <lineage>
        <taxon>Archaea</taxon>
        <taxon>Methanobacteriati</taxon>
        <taxon>Methanobacteriota</taxon>
        <taxon>Stenosarchaea group</taxon>
        <taxon>Methanomicrobia</taxon>
        <taxon>Methanomicrobiales</taxon>
        <taxon>Methanomicrobiaceae</taxon>
        <taxon>Methanolacinia</taxon>
    </lineage>
</organism>
<name>E1RFT8_METP4</name>
<protein>
    <recommendedName>
        <fullName evidence="4">Small multi-drug export protein</fullName>
    </recommendedName>
</protein>
<evidence type="ECO:0000256" key="1">
    <source>
        <dbReference type="SAM" id="Phobius"/>
    </source>
</evidence>
<dbReference type="AlphaFoldDB" id="E1RFT8"/>
<dbReference type="RefSeq" id="WP_013328269.1">
    <property type="nucleotide sequence ID" value="NC_014507.1"/>
</dbReference>